<evidence type="ECO:0000313" key="2">
    <source>
        <dbReference type="Proteomes" id="UP000245626"/>
    </source>
</evidence>
<name>A0ACD0NPM9_9BASI</name>
<keyword evidence="2" id="KW-1185">Reference proteome</keyword>
<proteinExistence type="predicted"/>
<evidence type="ECO:0000313" key="1">
    <source>
        <dbReference type="EMBL" id="PWN47749.1"/>
    </source>
</evidence>
<reference evidence="1 2" key="1">
    <citation type="journal article" date="2018" name="Mol. Biol. Evol.">
        <title>Broad Genomic Sampling Reveals a Smut Pathogenic Ancestry of the Fungal Clade Ustilaginomycotina.</title>
        <authorList>
            <person name="Kijpornyongpan T."/>
            <person name="Mondo S.J."/>
            <person name="Barry K."/>
            <person name="Sandor L."/>
            <person name="Lee J."/>
            <person name="Lipzen A."/>
            <person name="Pangilinan J."/>
            <person name="LaButti K."/>
            <person name="Hainaut M."/>
            <person name="Henrissat B."/>
            <person name="Grigoriev I.V."/>
            <person name="Spatafora J.W."/>
            <person name="Aime M.C."/>
        </authorList>
    </citation>
    <scope>NUCLEOTIDE SEQUENCE [LARGE SCALE GENOMIC DNA]</scope>
    <source>
        <strain evidence="1 2">SA 807</strain>
    </source>
</reference>
<gene>
    <name evidence="1" type="ORF">IE53DRAFT_348715</name>
</gene>
<organism evidence="1 2">
    <name type="scientific">Violaceomyces palustris</name>
    <dbReference type="NCBI Taxonomy" id="1673888"/>
    <lineage>
        <taxon>Eukaryota</taxon>
        <taxon>Fungi</taxon>
        <taxon>Dikarya</taxon>
        <taxon>Basidiomycota</taxon>
        <taxon>Ustilaginomycotina</taxon>
        <taxon>Ustilaginomycetes</taxon>
        <taxon>Violaceomycetales</taxon>
        <taxon>Violaceomycetaceae</taxon>
        <taxon>Violaceomyces</taxon>
    </lineage>
</organism>
<sequence length="305" mass="33528">MHSIARTGFDSSGGSGLYDRARPAYPFEAISSILKAATSSTGSPLRIVELGAGTGICTRMLLSASSSPLHDGSPPPGLTYLRAIEPSTGMRSYFQRSIADEETGLAGAMKVKGLLSPNAEVTVEDGGFENFDAGTDNDAVVIAQAFHWCSDFEAAIGQAAKALRSGGILALLWNLEDRETAPWVARLRDLYERYEDGAPQYRHGKWKVLYETDSFKSHFKPETPLHISRRLPTNLESVKERVFSKSYISTLKEEQRQSLGREIDDLFRKATDRELGRVWIDQSKGVWEYVSSAKVVGGDPAPFQC</sequence>
<dbReference type="EMBL" id="KZ820349">
    <property type="protein sequence ID" value="PWN47749.1"/>
    <property type="molecule type" value="Genomic_DNA"/>
</dbReference>
<dbReference type="Proteomes" id="UP000245626">
    <property type="component" value="Unassembled WGS sequence"/>
</dbReference>
<protein>
    <submittedName>
        <fullName evidence="1">Uncharacterized protein</fullName>
    </submittedName>
</protein>
<accession>A0ACD0NPM9</accession>